<sequence>MGKFELWSGPSNVKSYPEESGQTYKAGDLVIFDGGTVKIAADGTDVMGVAIDKASATADTERKVHVITPEQIWSVESTGTPDATMIGDAYDVANFTAGLMVVNVASGGTDVVLWDLDPRDVPASGSRVLVKFVPGSCDMWGG</sequence>
<proteinExistence type="predicted"/>
<evidence type="ECO:0000313" key="2">
    <source>
        <dbReference type="EMBL" id="QJA76889.1"/>
    </source>
</evidence>
<feature type="region of interest" description="Disordered" evidence="1">
    <location>
        <begin position="1"/>
        <end position="20"/>
    </location>
</feature>
<reference evidence="2" key="1">
    <citation type="submission" date="2020-03" db="EMBL/GenBank/DDBJ databases">
        <title>The deep terrestrial virosphere.</title>
        <authorList>
            <person name="Holmfeldt K."/>
            <person name="Nilsson E."/>
            <person name="Simone D."/>
            <person name="Lopez-Fernandez M."/>
            <person name="Wu X."/>
            <person name="de Brujin I."/>
            <person name="Lundin D."/>
            <person name="Andersson A."/>
            <person name="Bertilsson S."/>
            <person name="Dopson M."/>
        </authorList>
    </citation>
    <scope>NUCLEOTIDE SEQUENCE</scope>
    <source>
        <strain evidence="2">MM415A01404</strain>
    </source>
</reference>
<accession>A0A6M3K427</accession>
<gene>
    <name evidence="2" type="ORF">MM415A01404_0008</name>
</gene>
<dbReference type="AlphaFoldDB" id="A0A6M3K427"/>
<name>A0A6M3K427_9ZZZZ</name>
<dbReference type="EMBL" id="MT142250">
    <property type="protein sequence ID" value="QJA76889.1"/>
    <property type="molecule type" value="Genomic_DNA"/>
</dbReference>
<protein>
    <recommendedName>
        <fullName evidence="3">Head decoration protein</fullName>
    </recommendedName>
</protein>
<evidence type="ECO:0000256" key="1">
    <source>
        <dbReference type="SAM" id="MobiDB-lite"/>
    </source>
</evidence>
<organism evidence="2">
    <name type="scientific">viral metagenome</name>
    <dbReference type="NCBI Taxonomy" id="1070528"/>
    <lineage>
        <taxon>unclassified sequences</taxon>
        <taxon>metagenomes</taxon>
        <taxon>organismal metagenomes</taxon>
    </lineage>
</organism>
<evidence type="ECO:0008006" key="3">
    <source>
        <dbReference type="Google" id="ProtNLM"/>
    </source>
</evidence>